<evidence type="ECO:0000313" key="2">
    <source>
        <dbReference type="Proteomes" id="UP000218181"/>
    </source>
</evidence>
<protein>
    <recommendedName>
        <fullName evidence="3">FCP1 homology domain-containing protein</fullName>
    </recommendedName>
</protein>
<sequence>MKLSFSWLFKKKNERKMSKVIVLLDVDGVLLAMGQQPENTLKVGKMVYDANLPAWLQKLSQIAEIYWCSSWQDQSEQFAHDLGFSSAGYIGFSDLKRTKNYFWGKLEAIEHFMIEHQNQSFVLIDDNANSWLIEESSLLTDLQKNGRLLVIKPFAYTGISEDEMNKVTNYVDHINKSQ</sequence>
<proteinExistence type="predicted"/>
<dbReference type="Proteomes" id="UP000218181">
    <property type="component" value="Unassembled WGS sequence"/>
</dbReference>
<dbReference type="STRING" id="1291764.GCA_001311235_01117"/>
<organism evidence="1 2">
    <name type="scientific">Lactococcus fujiensis JCM 16395</name>
    <dbReference type="NCBI Taxonomy" id="1291764"/>
    <lineage>
        <taxon>Bacteria</taxon>
        <taxon>Bacillati</taxon>
        <taxon>Bacillota</taxon>
        <taxon>Bacilli</taxon>
        <taxon>Lactobacillales</taxon>
        <taxon>Streptococcaceae</taxon>
        <taxon>Lactococcus</taxon>
    </lineage>
</organism>
<dbReference type="Pfam" id="PF18143">
    <property type="entry name" value="HAD_SAK_2"/>
    <property type="match status" value="1"/>
</dbReference>
<name>A0A2A5RNR0_9LACT</name>
<dbReference type="InterPro" id="IPR023214">
    <property type="entry name" value="HAD_sf"/>
</dbReference>
<dbReference type="EMBL" id="JXJU01000002">
    <property type="protein sequence ID" value="PCS00980.1"/>
    <property type="molecule type" value="Genomic_DNA"/>
</dbReference>
<reference evidence="1 2" key="1">
    <citation type="submission" date="2014-12" db="EMBL/GenBank/DDBJ databases">
        <title>Draft genome sequences of 10 type strains of Lactococcus.</title>
        <authorList>
            <person name="Sun Z."/>
            <person name="Zhong Z."/>
            <person name="Liu W."/>
            <person name="Zhang W."/>
            <person name="Zhang H."/>
        </authorList>
    </citation>
    <scope>NUCLEOTIDE SEQUENCE [LARGE SCALE GENOMIC DNA]</scope>
    <source>
        <strain evidence="1 2">JCM 16395</strain>
    </source>
</reference>
<dbReference type="AlphaFoldDB" id="A0A2A5RNR0"/>
<evidence type="ECO:0000313" key="1">
    <source>
        <dbReference type="EMBL" id="PCS00980.1"/>
    </source>
</evidence>
<dbReference type="Gene3D" id="3.40.50.1000">
    <property type="entry name" value="HAD superfamily/HAD-like"/>
    <property type="match status" value="1"/>
</dbReference>
<gene>
    <name evidence="1" type="ORF">RT41_GL000770</name>
</gene>
<accession>A0A2A5RNR0</accession>
<evidence type="ECO:0008006" key="3">
    <source>
        <dbReference type="Google" id="ProtNLM"/>
    </source>
</evidence>
<comment type="caution">
    <text evidence="1">The sequence shown here is derived from an EMBL/GenBank/DDBJ whole genome shotgun (WGS) entry which is preliminary data.</text>
</comment>
<keyword evidence="2" id="KW-1185">Reference proteome</keyword>